<dbReference type="NCBIfam" id="TIGR00043">
    <property type="entry name" value="rRNA maturation RNase YbeY"/>
    <property type="match status" value="1"/>
</dbReference>
<dbReference type="PANTHER" id="PTHR46986:SF1">
    <property type="entry name" value="ENDORIBONUCLEASE YBEY, CHLOROPLASTIC"/>
    <property type="match status" value="1"/>
</dbReference>
<reference evidence="10" key="1">
    <citation type="submission" date="2020-08" db="EMBL/GenBank/DDBJ databases">
        <title>Sequencing the genomes of 1000 actinobacteria strains.</title>
        <authorList>
            <person name="Klenk H.-P."/>
        </authorList>
    </citation>
    <scope>NUCLEOTIDE SEQUENCE [LARGE SCALE GENOMIC DNA]</scope>
    <source>
        <strain evidence="10">DSM 27064</strain>
    </source>
</reference>
<sequence length="154" mass="16681">MTIAVAEVPENYRGELQAEALCALTAFVLRQLYVDPLSEVAITFVDEAEMEQLHLDWMQLPGATDVMSFPMDELRPGTAEHLAGPGMLGDVVVCLPVAAAQAEAAGHPLQAEVQLLVTHSLLHLLGYDHDNPLAEAEMFGLQRQLLADYAAEGM</sequence>
<feature type="binding site" evidence="9">
    <location>
        <position position="119"/>
    </location>
    <ligand>
        <name>Zn(2+)</name>
        <dbReference type="ChEBI" id="CHEBI:29105"/>
        <note>catalytic</note>
    </ligand>
</feature>
<evidence type="ECO:0000313" key="11">
    <source>
        <dbReference type="Proteomes" id="UP000571183"/>
    </source>
</evidence>
<dbReference type="GO" id="GO:0005737">
    <property type="term" value="C:cytoplasm"/>
    <property type="evidence" value="ECO:0007669"/>
    <property type="project" value="UniProtKB-SubCell"/>
</dbReference>
<dbReference type="EMBL" id="JACIFD010000008">
    <property type="protein sequence ID" value="MBB4071669.1"/>
    <property type="molecule type" value="Genomic_DNA"/>
</dbReference>
<evidence type="ECO:0000256" key="8">
    <source>
        <dbReference type="ARBA" id="ARBA00022833"/>
    </source>
</evidence>
<evidence type="ECO:0000256" key="2">
    <source>
        <dbReference type="ARBA" id="ARBA00022517"/>
    </source>
</evidence>
<keyword evidence="9" id="KW-0963">Cytoplasm</keyword>
<dbReference type="AlphaFoldDB" id="A0A840DQ46"/>
<keyword evidence="8 9" id="KW-0862">Zinc</keyword>
<dbReference type="Pfam" id="PF02130">
    <property type="entry name" value="YbeY"/>
    <property type="match status" value="1"/>
</dbReference>
<name>A0A840DQ46_9MICO</name>
<dbReference type="PANTHER" id="PTHR46986">
    <property type="entry name" value="ENDORIBONUCLEASE YBEY, CHLOROPLASTIC"/>
    <property type="match status" value="1"/>
</dbReference>
<evidence type="ECO:0000256" key="6">
    <source>
        <dbReference type="ARBA" id="ARBA00022759"/>
    </source>
</evidence>
<protein>
    <recommendedName>
        <fullName evidence="9">Endoribonuclease YbeY</fullName>
        <ecNumber evidence="9">3.1.-.-</ecNumber>
    </recommendedName>
</protein>
<dbReference type="GO" id="GO:0004222">
    <property type="term" value="F:metalloendopeptidase activity"/>
    <property type="evidence" value="ECO:0007669"/>
    <property type="project" value="InterPro"/>
</dbReference>
<keyword evidence="4 9" id="KW-0540">Nuclease</keyword>
<keyword evidence="7 9" id="KW-0378">Hydrolase</keyword>
<evidence type="ECO:0000256" key="5">
    <source>
        <dbReference type="ARBA" id="ARBA00022723"/>
    </source>
</evidence>
<keyword evidence="3 9" id="KW-0698">rRNA processing</keyword>
<keyword evidence="2 9" id="KW-0690">Ribosome biogenesis</keyword>
<dbReference type="GO" id="GO:0008270">
    <property type="term" value="F:zinc ion binding"/>
    <property type="evidence" value="ECO:0007669"/>
    <property type="project" value="UniProtKB-UniRule"/>
</dbReference>
<comment type="cofactor">
    <cofactor evidence="9">
        <name>Zn(2+)</name>
        <dbReference type="ChEBI" id="CHEBI:29105"/>
    </cofactor>
    <text evidence="9">Binds 1 zinc ion.</text>
</comment>
<evidence type="ECO:0000313" key="10">
    <source>
        <dbReference type="EMBL" id="MBB4071669.1"/>
    </source>
</evidence>
<comment type="caution">
    <text evidence="10">The sequence shown here is derived from an EMBL/GenBank/DDBJ whole genome shotgun (WGS) entry which is preliminary data.</text>
</comment>
<dbReference type="Gene3D" id="3.40.390.30">
    <property type="entry name" value="Metalloproteases ('zincins'), catalytic domain"/>
    <property type="match status" value="1"/>
</dbReference>
<dbReference type="Proteomes" id="UP000571183">
    <property type="component" value="Unassembled WGS sequence"/>
</dbReference>
<keyword evidence="6 9" id="KW-0255">Endonuclease</keyword>
<comment type="similarity">
    <text evidence="1 9">Belongs to the endoribonuclease YbeY family.</text>
</comment>
<evidence type="ECO:0000256" key="9">
    <source>
        <dbReference type="HAMAP-Rule" id="MF_00009"/>
    </source>
</evidence>
<evidence type="ECO:0000256" key="4">
    <source>
        <dbReference type="ARBA" id="ARBA00022722"/>
    </source>
</evidence>
<keyword evidence="11" id="KW-1185">Reference proteome</keyword>
<dbReference type="GO" id="GO:0004521">
    <property type="term" value="F:RNA endonuclease activity"/>
    <property type="evidence" value="ECO:0007669"/>
    <property type="project" value="UniProtKB-UniRule"/>
</dbReference>
<dbReference type="SUPFAM" id="SSF55486">
    <property type="entry name" value="Metalloproteases ('zincins'), catalytic domain"/>
    <property type="match status" value="1"/>
</dbReference>
<dbReference type="InterPro" id="IPR020549">
    <property type="entry name" value="YbeY_CS"/>
</dbReference>
<dbReference type="GO" id="GO:0006364">
    <property type="term" value="P:rRNA processing"/>
    <property type="evidence" value="ECO:0007669"/>
    <property type="project" value="UniProtKB-UniRule"/>
</dbReference>
<dbReference type="PROSITE" id="PS01306">
    <property type="entry name" value="UPF0054"/>
    <property type="match status" value="1"/>
</dbReference>
<feature type="binding site" evidence="9">
    <location>
        <position position="123"/>
    </location>
    <ligand>
        <name>Zn(2+)</name>
        <dbReference type="ChEBI" id="CHEBI:29105"/>
        <note>catalytic</note>
    </ligand>
</feature>
<dbReference type="RefSeq" id="WP_124824209.1">
    <property type="nucleotide sequence ID" value="NZ_JACIFD010000008.1"/>
</dbReference>
<dbReference type="HAMAP" id="MF_00009">
    <property type="entry name" value="Endoribonucl_YbeY"/>
    <property type="match status" value="1"/>
</dbReference>
<dbReference type="InterPro" id="IPR002036">
    <property type="entry name" value="YbeY"/>
</dbReference>
<accession>A0A840DQ46</accession>
<evidence type="ECO:0000256" key="3">
    <source>
        <dbReference type="ARBA" id="ARBA00022552"/>
    </source>
</evidence>
<dbReference type="InterPro" id="IPR023091">
    <property type="entry name" value="MetalPrtase_cat_dom_sf_prd"/>
</dbReference>
<gene>
    <name evidence="9" type="primary">ybeY</name>
    <name evidence="10" type="ORF">F5897_000981</name>
</gene>
<dbReference type="EC" id="3.1.-.-" evidence="9"/>
<evidence type="ECO:0000256" key="1">
    <source>
        <dbReference type="ARBA" id="ARBA00010875"/>
    </source>
</evidence>
<evidence type="ECO:0000256" key="7">
    <source>
        <dbReference type="ARBA" id="ARBA00022801"/>
    </source>
</evidence>
<comment type="function">
    <text evidence="9">Single strand-specific metallo-endoribonuclease involved in late-stage 70S ribosome quality control and in maturation of the 3' terminus of the 16S rRNA.</text>
</comment>
<keyword evidence="5 9" id="KW-0479">Metal-binding</keyword>
<proteinExistence type="inferred from homology"/>
<feature type="binding site" evidence="9">
    <location>
        <position position="129"/>
    </location>
    <ligand>
        <name>Zn(2+)</name>
        <dbReference type="ChEBI" id="CHEBI:29105"/>
        <note>catalytic</note>
    </ligand>
</feature>
<organism evidence="10 11">
    <name type="scientific">Canibacter oris</name>
    <dbReference type="NCBI Taxonomy" id="1365628"/>
    <lineage>
        <taxon>Bacteria</taxon>
        <taxon>Bacillati</taxon>
        <taxon>Actinomycetota</taxon>
        <taxon>Actinomycetes</taxon>
        <taxon>Micrococcales</taxon>
        <taxon>Microbacteriaceae</taxon>
        <taxon>Canibacter</taxon>
    </lineage>
</organism>
<comment type="subcellular location">
    <subcellularLocation>
        <location evidence="9">Cytoplasm</location>
    </subcellularLocation>
</comment>